<reference evidence="7" key="1">
    <citation type="submission" date="2024-02" db="EMBL/GenBank/DDBJ databases">
        <authorList>
            <consortium name="ELIXIR-Norway"/>
            <consortium name="Elixir Norway"/>
        </authorList>
    </citation>
    <scope>NUCLEOTIDE SEQUENCE</scope>
</reference>
<name>A0ABP0TGG5_9BRYO</name>
<dbReference type="Pfam" id="PF03765">
    <property type="entry name" value="CRAL_TRIO_N"/>
    <property type="match status" value="1"/>
</dbReference>
<evidence type="ECO:0000256" key="3">
    <source>
        <dbReference type="ARBA" id="ARBA00038020"/>
    </source>
</evidence>
<dbReference type="SMART" id="SM00516">
    <property type="entry name" value="SEC14"/>
    <property type="match status" value="1"/>
</dbReference>
<dbReference type="SUPFAM" id="SSF46938">
    <property type="entry name" value="CRAL/TRIO N-terminal domain"/>
    <property type="match status" value="1"/>
</dbReference>
<evidence type="ECO:0000256" key="2">
    <source>
        <dbReference type="ARBA" id="ARBA00004395"/>
    </source>
</evidence>
<dbReference type="PANTHER" id="PTHR45657:SF1">
    <property type="entry name" value="CRAL-TRIO DOMAIN-CONTAINING PROTEIN YKL091C-RELATED"/>
    <property type="match status" value="1"/>
</dbReference>
<gene>
    <name evidence="7" type="ORF">CSSPTR1EN2_LOCUS3281</name>
</gene>
<accession>A0ABP0TGG5</accession>
<evidence type="ECO:0000256" key="5">
    <source>
        <dbReference type="SAM" id="MobiDB-lite"/>
    </source>
</evidence>
<dbReference type="SUPFAM" id="SSF52087">
    <property type="entry name" value="CRAL/TRIO domain"/>
    <property type="match status" value="1"/>
</dbReference>
<feature type="domain" description="CRAL-TRIO" evidence="6">
    <location>
        <begin position="221"/>
        <end position="395"/>
    </location>
</feature>
<evidence type="ECO:0000313" key="8">
    <source>
        <dbReference type="Proteomes" id="UP001497512"/>
    </source>
</evidence>
<dbReference type="SMART" id="SM01100">
    <property type="entry name" value="CRAL_TRIO_N"/>
    <property type="match status" value="1"/>
</dbReference>
<keyword evidence="4" id="KW-0175">Coiled coil</keyword>
<dbReference type="Pfam" id="PF00650">
    <property type="entry name" value="CRAL_TRIO"/>
    <property type="match status" value="1"/>
</dbReference>
<dbReference type="EMBL" id="OZ019903">
    <property type="protein sequence ID" value="CAK9196053.1"/>
    <property type="molecule type" value="Genomic_DNA"/>
</dbReference>
<dbReference type="InterPro" id="IPR011074">
    <property type="entry name" value="CRAL/TRIO_N_dom"/>
</dbReference>
<feature type="compositionally biased region" description="Low complexity" evidence="5">
    <location>
        <begin position="1"/>
        <end position="21"/>
    </location>
</feature>
<comment type="subcellular location">
    <subcellularLocation>
        <location evidence="1">Cell membrane</location>
        <topology evidence="1">Peripheral membrane protein</topology>
    </subcellularLocation>
    <subcellularLocation>
        <location evidence="2">Golgi apparatus membrane</location>
        <topology evidence="2">Peripheral membrane protein</topology>
    </subcellularLocation>
</comment>
<dbReference type="InterPro" id="IPR036865">
    <property type="entry name" value="CRAL-TRIO_dom_sf"/>
</dbReference>
<feature type="coiled-coil region" evidence="4">
    <location>
        <begin position="582"/>
        <end position="633"/>
    </location>
</feature>
<organism evidence="7 8">
    <name type="scientific">Sphagnum troendelagicum</name>
    <dbReference type="NCBI Taxonomy" id="128251"/>
    <lineage>
        <taxon>Eukaryota</taxon>
        <taxon>Viridiplantae</taxon>
        <taxon>Streptophyta</taxon>
        <taxon>Embryophyta</taxon>
        <taxon>Bryophyta</taxon>
        <taxon>Sphagnophytina</taxon>
        <taxon>Sphagnopsida</taxon>
        <taxon>Sphagnales</taxon>
        <taxon>Sphagnaceae</taxon>
        <taxon>Sphagnum</taxon>
    </lineage>
</organism>
<keyword evidence="8" id="KW-1185">Reference proteome</keyword>
<dbReference type="Gene3D" id="1.10.8.20">
    <property type="entry name" value="N-terminal domain of phosphatidylinositol transfer protein sec14p"/>
    <property type="match status" value="1"/>
</dbReference>
<comment type="similarity">
    <text evidence="3">Belongs to the SFH family.</text>
</comment>
<dbReference type="Proteomes" id="UP001497512">
    <property type="component" value="Chromosome 11"/>
</dbReference>
<evidence type="ECO:0000256" key="1">
    <source>
        <dbReference type="ARBA" id="ARBA00004202"/>
    </source>
</evidence>
<evidence type="ECO:0000313" key="7">
    <source>
        <dbReference type="EMBL" id="CAK9196053.1"/>
    </source>
</evidence>
<evidence type="ECO:0000259" key="6">
    <source>
        <dbReference type="PROSITE" id="PS50191"/>
    </source>
</evidence>
<sequence>MEASTSAASSSSTTAGGASATVHNNRMERRGSRGNNHTEAAAGTAAARAAASTALAAAESAASGSPRNVLHLRKASSSGSGFMDVVVAGGGEQNEKLHRGSSKTMTAFRAILASTKLPATLRKRRSVGRPKHGAVHVDDGHDDEQQPIVIEQFQYLLVQFRAELIADNLLPKRHDDYHLMTRFLKARKYDIDKAKQMWADMLQWRKEYGVDTIEQDFVFEELEEVQKCYPQGHHGVDKDGRPVYIERIGMVDPVLLLEITTLERYLKYHILEFERTLNWKFPACSIAANCHIDSGTTILDVDGVGLKNFGKSARDLLMGIHKIDNANYPETLHRMYIVNAGPGFRILWGTIKSFLDPKTAEKIHVIGSNYQHKLLEVIDASQLPEFLGGICTCAEEGGCLRSDRGPWKEPSIVKALKESPAITPMQVVSLVSEDFDTDFPMASLKCKEAEVAKAKGSDVEDASSAIVRVSRPVSTMWEPTKEDGELEVDSEDDAACQYTIRPPESTNIGPTPGGKSSHQKTLGMPIGILRNMVSNTGWLFWMVFLSLMHILAFPYQQIASICDEKCQRAAEPLPEEPIENRLERLEVEISKLTKLSKEATQKQEESPTTADRINSLETELAETKKTLRSVSLKQEELSNLLEQMKEYKWVRRLHC</sequence>
<dbReference type="PROSITE" id="PS50191">
    <property type="entry name" value="CRAL_TRIO"/>
    <property type="match status" value="1"/>
</dbReference>
<dbReference type="PANTHER" id="PTHR45657">
    <property type="entry name" value="CRAL-TRIO DOMAIN-CONTAINING PROTEIN YKL091C-RELATED"/>
    <property type="match status" value="1"/>
</dbReference>
<evidence type="ECO:0000256" key="4">
    <source>
        <dbReference type="SAM" id="Coils"/>
    </source>
</evidence>
<dbReference type="CDD" id="cd00170">
    <property type="entry name" value="SEC14"/>
    <property type="match status" value="1"/>
</dbReference>
<dbReference type="InterPro" id="IPR051026">
    <property type="entry name" value="PI/PC_transfer"/>
</dbReference>
<dbReference type="Gene3D" id="3.40.525.10">
    <property type="entry name" value="CRAL-TRIO lipid binding domain"/>
    <property type="match status" value="1"/>
</dbReference>
<dbReference type="InterPro" id="IPR001251">
    <property type="entry name" value="CRAL-TRIO_dom"/>
</dbReference>
<feature type="region of interest" description="Disordered" evidence="5">
    <location>
        <begin position="1"/>
        <end position="46"/>
    </location>
</feature>
<proteinExistence type="inferred from homology"/>
<protein>
    <recommendedName>
        <fullName evidence="6">CRAL-TRIO domain-containing protein</fullName>
    </recommendedName>
</protein>
<dbReference type="InterPro" id="IPR036273">
    <property type="entry name" value="CRAL/TRIO_N_dom_sf"/>
</dbReference>